<organism evidence="1 2">
    <name type="scientific">Pseudorhizobium pelagicum</name>
    <dbReference type="NCBI Taxonomy" id="1509405"/>
    <lineage>
        <taxon>Bacteria</taxon>
        <taxon>Pseudomonadati</taxon>
        <taxon>Pseudomonadota</taxon>
        <taxon>Alphaproteobacteria</taxon>
        <taxon>Hyphomicrobiales</taxon>
        <taxon>Rhizobiaceae</taxon>
        <taxon>Rhizobium/Agrobacterium group</taxon>
        <taxon>Pseudorhizobium</taxon>
    </lineage>
</organism>
<proteinExistence type="predicted"/>
<reference evidence="1 2" key="1">
    <citation type="submission" date="2014-06" db="EMBL/GenBank/DDBJ databases">
        <title>Rhizobium pelagicum/R2-400B4.</title>
        <authorList>
            <person name="Kimes N.E."/>
            <person name="Lopez-Perez M."/>
        </authorList>
    </citation>
    <scope>NUCLEOTIDE SEQUENCE [LARGE SCALE GENOMIC DNA]</scope>
    <source>
        <strain evidence="1 2">R2-400B4</strain>
    </source>
</reference>
<evidence type="ECO:0000313" key="1">
    <source>
        <dbReference type="EMBL" id="KEQ04290.1"/>
    </source>
</evidence>
<dbReference type="Proteomes" id="UP000052167">
    <property type="component" value="Unassembled WGS sequence"/>
</dbReference>
<keyword evidence="2" id="KW-1185">Reference proteome</keyword>
<sequence>MTILLQEKTFKLIESEQDCQAIIAFAVKHGEVFERLQDGFANAPATIEDGLHILVQPIFFTVEAGTIAMAFEAPKPKRRRGDGHQFTFSIAARQPGDKGLLAVGPSFAIGLFRMQQAIQAADTIFSLGFDPRPSLNIALKKYAAQIESALYWLAR</sequence>
<protein>
    <submittedName>
        <fullName evidence="1">Uncharacterized protein</fullName>
    </submittedName>
</protein>
<evidence type="ECO:0000313" key="2">
    <source>
        <dbReference type="Proteomes" id="UP000052167"/>
    </source>
</evidence>
<dbReference type="AlphaFoldDB" id="A0A922NWM5"/>
<comment type="caution">
    <text evidence="1">The sequence shown here is derived from an EMBL/GenBank/DDBJ whole genome shotgun (WGS) entry which is preliminary data.</text>
</comment>
<name>A0A922NWM5_9HYPH</name>
<gene>
    <name evidence="1" type="ORF">GV68_13690</name>
</gene>
<dbReference type="RefSeq" id="WP_037168317.1">
    <property type="nucleotide sequence ID" value="NZ_CAJXID010000019.1"/>
</dbReference>
<dbReference type="EMBL" id="JOKJ01000026">
    <property type="protein sequence ID" value="KEQ04290.1"/>
    <property type="molecule type" value="Genomic_DNA"/>
</dbReference>
<accession>A0A922NWM5</accession>